<comment type="caution">
    <text evidence="2">The sequence shown here is derived from an EMBL/GenBank/DDBJ whole genome shotgun (WGS) entry which is preliminary data.</text>
</comment>
<feature type="transmembrane region" description="Helical" evidence="1">
    <location>
        <begin position="64"/>
        <end position="84"/>
    </location>
</feature>
<evidence type="ECO:0000313" key="2">
    <source>
        <dbReference type="EMBL" id="VDI73516.1"/>
    </source>
</evidence>
<sequence>MNIKIAGIFNIIALLLLVAGALAPGWIVIESSGNSIHVGLFYAVANGYTASLAFFGLIEFQIEVIVGIILCIIATILIFVYAINGQKAHSYIMSPVILNLISGVITCVAVGRFLHAIFKILDRRNDMGVPYSLILSGLGAVMLFVIIVVLIVKKTQDSNKTQSSQGMVLANTSKPQVNMGYSQGPTQQYGIPPKYGV</sequence>
<evidence type="ECO:0000313" key="3">
    <source>
        <dbReference type="Proteomes" id="UP000596742"/>
    </source>
</evidence>
<proteinExistence type="predicted"/>
<dbReference type="Gene3D" id="1.20.140.150">
    <property type="match status" value="1"/>
</dbReference>
<accession>A0A8B6H3F3</accession>
<evidence type="ECO:0000256" key="1">
    <source>
        <dbReference type="SAM" id="Phobius"/>
    </source>
</evidence>
<dbReference type="OrthoDB" id="6105526at2759"/>
<organism evidence="2 3">
    <name type="scientific">Mytilus galloprovincialis</name>
    <name type="common">Mediterranean mussel</name>
    <dbReference type="NCBI Taxonomy" id="29158"/>
    <lineage>
        <taxon>Eukaryota</taxon>
        <taxon>Metazoa</taxon>
        <taxon>Spiralia</taxon>
        <taxon>Lophotrochozoa</taxon>
        <taxon>Mollusca</taxon>
        <taxon>Bivalvia</taxon>
        <taxon>Autobranchia</taxon>
        <taxon>Pteriomorphia</taxon>
        <taxon>Mytilida</taxon>
        <taxon>Mytiloidea</taxon>
        <taxon>Mytilidae</taxon>
        <taxon>Mytilinae</taxon>
        <taxon>Mytilus</taxon>
    </lineage>
</organism>
<keyword evidence="1" id="KW-0472">Membrane</keyword>
<feature type="transmembrane region" description="Helical" evidence="1">
    <location>
        <begin position="96"/>
        <end position="118"/>
    </location>
</feature>
<feature type="transmembrane region" description="Helical" evidence="1">
    <location>
        <begin position="130"/>
        <end position="152"/>
    </location>
</feature>
<dbReference type="AlphaFoldDB" id="A0A8B6H3F3"/>
<protein>
    <submittedName>
        <fullName evidence="2">Uncharacterized protein</fullName>
    </submittedName>
</protein>
<name>A0A8B6H3F3_MYTGA</name>
<dbReference type="Proteomes" id="UP000596742">
    <property type="component" value="Unassembled WGS sequence"/>
</dbReference>
<keyword evidence="1" id="KW-0812">Transmembrane</keyword>
<reference evidence="2" key="1">
    <citation type="submission" date="2018-11" db="EMBL/GenBank/DDBJ databases">
        <authorList>
            <person name="Alioto T."/>
            <person name="Alioto T."/>
        </authorList>
    </citation>
    <scope>NUCLEOTIDE SEQUENCE</scope>
</reference>
<feature type="transmembrane region" description="Helical" evidence="1">
    <location>
        <begin position="6"/>
        <end position="28"/>
    </location>
</feature>
<dbReference type="EMBL" id="UYJE01009441">
    <property type="protein sequence ID" value="VDI73516.1"/>
    <property type="molecule type" value="Genomic_DNA"/>
</dbReference>
<gene>
    <name evidence="2" type="ORF">MGAL_10B072738</name>
</gene>
<keyword evidence="1" id="KW-1133">Transmembrane helix</keyword>
<keyword evidence="3" id="KW-1185">Reference proteome</keyword>